<evidence type="ECO:0000313" key="6">
    <source>
        <dbReference type="Proteomes" id="UP001185092"/>
    </source>
</evidence>
<dbReference type="PANTHER" id="PTHR34069:SF3">
    <property type="entry name" value="ACYL-COA:ACYL-COA ALKYLTRANSFERASE"/>
    <property type="match status" value="1"/>
</dbReference>
<dbReference type="Gene3D" id="3.40.47.10">
    <property type="match status" value="2"/>
</dbReference>
<dbReference type="AlphaFoldDB" id="A0AAE3XLK5"/>
<evidence type="ECO:0000256" key="2">
    <source>
        <dbReference type="ARBA" id="ARBA00023315"/>
    </source>
</evidence>
<feature type="domain" description="Beta-ketoacyl-[acyl-carrier-protein] synthase III C-terminal" evidence="4">
    <location>
        <begin position="277"/>
        <end position="354"/>
    </location>
</feature>
<evidence type="ECO:0000256" key="1">
    <source>
        <dbReference type="ARBA" id="ARBA00022679"/>
    </source>
</evidence>
<sequence length="617" mass="69506">MTNKTYITGLGTYLPNEPVNNEEMEEYLGRIADKPSVARQRILNQNGIKQRYYAIDKQQQSTHSNAEMAAKALESALEKSSVDTKSIELLATGTTQADLPIPGFASMVHGHSSLDACELASFQSVCASGMMALRDADLQIRSGEKKAAAVVGSEFASRLFKASRYEAQGVSQLSFDTEFLRWMLSDGAGAFVLQPEKNPRSYSLEIEWIDIKSHAHQQDLCMYAGQNNNQDNTKSWLDYDSYESASQAEAINLKQDIRQLDQVVKTGVAHYFDLIDQGKINAEEVDCLCCHYSSEFFKKPIQELMKKGGGMIPEDRWFTNLCTKGNTGAASIFIMLEELTYSGSLKNGQKILCMVPESGRFITSFMMLTVHAPESASLLKDYPVRKIEAPELVVEKNPTSEWLVRQLSQIWIEFETKLLQVPVVKKIHSGKLTLEDYKLLIRDLRQQVIDGSQWISRAASNISIDLFELRSAFIKHTATEHKDFQLLEKNYQALGESLEDIQSSPKNLGSIALSSFMFQQASQPNPIDLLGSMFIIEGIGKRLAGYWGEMIKDQLNLDENQVSFFTYHGVADENHFHRLEEALNHPLMHMELAQKIAQTAKITARLYHMQLEELGNY</sequence>
<protein>
    <submittedName>
        <fullName evidence="5">3-oxoacyl-[acyl-carrier-protein] synthase-3</fullName>
        <ecNumber evidence="5">2.3.1.180</ecNumber>
    </submittedName>
</protein>
<dbReference type="InterPro" id="IPR016084">
    <property type="entry name" value="Haem_Oase-like_multi-hlx"/>
</dbReference>
<name>A0AAE3XLK5_9BACT</name>
<dbReference type="SUPFAM" id="SSF48613">
    <property type="entry name" value="Heme oxygenase-like"/>
    <property type="match status" value="1"/>
</dbReference>
<dbReference type="GO" id="GO:0033818">
    <property type="term" value="F:beta-ketoacyl-acyl-carrier-protein synthase III activity"/>
    <property type="evidence" value="ECO:0007669"/>
    <property type="project" value="UniProtKB-EC"/>
</dbReference>
<keyword evidence="6" id="KW-1185">Reference proteome</keyword>
<dbReference type="PANTHER" id="PTHR34069">
    <property type="entry name" value="3-OXOACYL-[ACYL-CARRIER-PROTEIN] SYNTHASE 3"/>
    <property type="match status" value="1"/>
</dbReference>
<dbReference type="Pfam" id="PF14518">
    <property type="entry name" value="Haem_oxygenas_2"/>
    <property type="match status" value="1"/>
</dbReference>
<keyword evidence="1 5" id="KW-0808">Transferase</keyword>
<dbReference type="InterPro" id="IPR016039">
    <property type="entry name" value="Thiolase-like"/>
</dbReference>
<feature type="domain" description="Thiolase N-terminal" evidence="3">
    <location>
        <begin position="61"/>
        <end position="163"/>
    </location>
</feature>
<dbReference type="CDD" id="cd00827">
    <property type="entry name" value="init_cond_enzymes"/>
    <property type="match status" value="1"/>
</dbReference>
<evidence type="ECO:0000259" key="4">
    <source>
        <dbReference type="Pfam" id="PF08541"/>
    </source>
</evidence>
<proteinExistence type="predicted"/>
<dbReference type="EC" id="2.3.1.180" evidence="5"/>
<organism evidence="5 6">
    <name type="scientific">Aureibacter tunicatorum</name>
    <dbReference type="NCBI Taxonomy" id="866807"/>
    <lineage>
        <taxon>Bacteria</taxon>
        <taxon>Pseudomonadati</taxon>
        <taxon>Bacteroidota</taxon>
        <taxon>Cytophagia</taxon>
        <taxon>Cytophagales</taxon>
        <taxon>Persicobacteraceae</taxon>
        <taxon>Aureibacter</taxon>
    </lineage>
</organism>
<dbReference type="SUPFAM" id="SSF53901">
    <property type="entry name" value="Thiolase-like"/>
    <property type="match status" value="2"/>
</dbReference>
<evidence type="ECO:0000259" key="3">
    <source>
        <dbReference type="Pfam" id="PF00108"/>
    </source>
</evidence>
<keyword evidence="2 5" id="KW-0012">Acyltransferase</keyword>
<reference evidence="5" key="1">
    <citation type="submission" date="2023-07" db="EMBL/GenBank/DDBJ databases">
        <title>Genomic Encyclopedia of Type Strains, Phase IV (KMG-IV): sequencing the most valuable type-strain genomes for metagenomic binning, comparative biology and taxonomic classification.</title>
        <authorList>
            <person name="Goeker M."/>
        </authorList>
    </citation>
    <scope>NUCLEOTIDE SEQUENCE</scope>
    <source>
        <strain evidence="5">DSM 26174</strain>
    </source>
</reference>
<dbReference type="GO" id="GO:0044550">
    <property type="term" value="P:secondary metabolite biosynthetic process"/>
    <property type="evidence" value="ECO:0007669"/>
    <property type="project" value="TreeGrafter"/>
</dbReference>
<comment type="caution">
    <text evidence="5">The sequence shown here is derived from an EMBL/GenBank/DDBJ whole genome shotgun (WGS) entry which is preliminary data.</text>
</comment>
<dbReference type="InterPro" id="IPR020616">
    <property type="entry name" value="Thiolase_N"/>
</dbReference>
<dbReference type="Pfam" id="PF00108">
    <property type="entry name" value="Thiolase_N"/>
    <property type="match status" value="1"/>
</dbReference>
<dbReference type="Pfam" id="PF08541">
    <property type="entry name" value="ACP_syn_III_C"/>
    <property type="match status" value="1"/>
</dbReference>
<dbReference type="RefSeq" id="WP_309936628.1">
    <property type="nucleotide sequence ID" value="NZ_AP025305.1"/>
</dbReference>
<gene>
    <name evidence="5" type="ORF">HNQ88_000160</name>
</gene>
<evidence type="ECO:0000313" key="5">
    <source>
        <dbReference type="EMBL" id="MDR6237184.1"/>
    </source>
</evidence>
<dbReference type="Gene3D" id="1.20.910.10">
    <property type="entry name" value="Heme oxygenase-like"/>
    <property type="match status" value="1"/>
</dbReference>
<dbReference type="EMBL" id="JAVDQD010000001">
    <property type="protein sequence ID" value="MDR6237184.1"/>
    <property type="molecule type" value="Genomic_DNA"/>
</dbReference>
<accession>A0AAE3XLK5</accession>
<dbReference type="Proteomes" id="UP001185092">
    <property type="component" value="Unassembled WGS sequence"/>
</dbReference>
<dbReference type="InterPro" id="IPR013747">
    <property type="entry name" value="ACP_syn_III_C"/>
</dbReference>